<evidence type="ECO:0000256" key="2">
    <source>
        <dbReference type="SAM" id="SignalP"/>
    </source>
</evidence>
<feature type="chain" id="PRO_5046272691" evidence="2">
    <location>
        <begin position="23"/>
        <end position="285"/>
    </location>
</feature>
<proteinExistence type="predicted"/>
<accession>A0ABT7PNL0</accession>
<evidence type="ECO:0000256" key="1">
    <source>
        <dbReference type="SAM" id="MobiDB-lite"/>
    </source>
</evidence>
<protein>
    <submittedName>
        <fullName evidence="4">ThuA domain-containing protein</fullName>
    </submittedName>
</protein>
<dbReference type="InterPro" id="IPR029062">
    <property type="entry name" value="Class_I_gatase-like"/>
</dbReference>
<organism evidence="4 5">
    <name type="scientific">Roseiconus lacunae</name>
    <dbReference type="NCBI Taxonomy" id="2605694"/>
    <lineage>
        <taxon>Bacteria</taxon>
        <taxon>Pseudomonadati</taxon>
        <taxon>Planctomycetota</taxon>
        <taxon>Planctomycetia</taxon>
        <taxon>Pirellulales</taxon>
        <taxon>Pirellulaceae</taxon>
        <taxon>Roseiconus</taxon>
    </lineage>
</organism>
<dbReference type="PANTHER" id="PTHR40469">
    <property type="entry name" value="SECRETED GLYCOSYL HYDROLASE"/>
    <property type="match status" value="1"/>
</dbReference>
<dbReference type="InterPro" id="IPR029010">
    <property type="entry name" value="ThuA-like"/>
</dbReference>
<feature type="domain" description="ThuA-like" evidence="3">
    <location>
        <begin position="28"/>
        <end position="269"/>
    </location>
</feature>
<evidence type="ECO:0000313" key="5">
    <source>
        <dbReference type="Proteomes" id="UP001239462"/>
    </source>
</evidence>
<evidence type="ECO:0000259" key="3">
    <source>
        <dbReference type="Pfam" id="PF06283"/>
    </source>
</evidence>
<sequence>MRSLSRLLPLLVMLAFAVNTFAAEKKLKVLLVAGGCCHDYEAQTKLLKDGIEKRISADVTVVFNPSKGTDTRFEIYESDDWAEGYDVVIHDECSAAVTEKPYVERILAAHQSGVPAVNLHCAMHSYRWGDYRQPVAPGADNAGWYEMIGVQSTAHGPKTPIDLSFESGDHPIVKGLQPWKTIDEELYNNVQVFSGTSVLVRGDQEQPPNRRQLKQNPDAKPTKATAVVGWTNLYGPKETRIFSTSLGHQNGTVKDDRYLDFVVRGLLWATDHLQDDGSPSDAVAK</sequence>
<dbReference type="Proteomes" id="UP001239462">
    <property type="component" value="Unassembled WGS sequence"/>
</dbReference>
<feature type="signal peptide" evidence="2">
    <location>
        <begin position="1"/>
        <end position="22"/>
    </location>
</feature>
<reference evidence="4 5" key="1">
    <citation type="submission" date="2023-06" db="EMBL/GenBank/DDBJ databases">
        <title>Roseiconus lacunae JC819 isolated from Gulf of Mannar region, Tamil Nadu.</title>
        <authorList>
            <person name="Pk S."/>
            <person name="Ch S."/>
            <person name="Ch V.R."/>
        </authorList>
    </citation>
    <scope>NUCLEOTIDE SEQUENCE [LARGE SCALE GENOMIC DNA]</scope>
    <source>
        <strain evidence="4 5">JC819</strain>
    </source>
</reference>
<dbReference type="Pfam" id="PF06283">
    <property type="entry name" value="ThuA"/>
    <property type="match status" value="1"/>
</dbReference>
<feature type="region of interest" description="Disordered" evidence="1">
    <location>
        <begin position="201"/>
        <end position="222"/>
    </location>
</feature>
<dbReference type="EMBL" id="JASZZN010000018">
    <property type="protein sequence ID" value="MDM4018104.1"/>
    <property type="molecule type" value="Genomic_DNA"/>
</dbReference>
<comment type="caution">
    <text evidence="4">The sequence shown here is derived from an EMBL/GenBank/DDBJ whole genome shotgun (WGS) entry which is preliminary data.</text>
</comment>
<dbReference type="Gene3D" id="3.40.50.880">
    <property type="match status" value="1"/>
</dbReference>
<dbReference type="PANTHER" id="PTHR40469:SF2">
    <property type="entry name" value="GALACTOSE-BINDING DOMAIN-LIKE SUPERFAMILY PROTEIN"/>
    <property type="match status" value="1"/>
</dbReference>
<evidence type="ECO:0000313" key="4">
    <source>
        <dbReference type="EMBL" id="MDM4018104.1"/>
    </source>
</evidence>
<keyword evidence="5" id="KW-1185">Reference proteome</keyword>
<name>A0ABT7PNL0_9BACT</name>
<dbReference type="SUPFAM" id="SSF52317">
    <property type="entry name" value="Class I glutamine amidotransferase-like"/>
    <property type="match status" value="1"/>
</dbReference>
<keyword evidence="2" id="KW-0732">Signal</keyword>
<gene>
    <name evidence="4" type="ORF">QTN89_21830</name>
</gene>